<evidence type="ECO:0000313" key="2">
    <source>
        <dbReference type="Ensembl" id="ENSACCP00020015889.1"/>
    </source>
</evidence>
<sequence>MWEEKLSLYLCRHYLSASLHAAVTCGLPVRCSSAGSFCSSVLVSEDVPCCGVPGANPIYSREHNNTVCLSVTRSCLRRYLILQEQHLLEELSQPPAPAGGRCHNHRATPPHVYQIPFPGPQAEPPRIIQQTMPPQPATIIQQLPQPPPLITQIPPAQPFAAPRSGSIKEDMVEMMLMQNAQMHQLIMQNMMLKALPPMAFTQPAGASSPLLQHAQQVTTLESEGHPCSHEAMVDLLGRMQGLDKTCRKSRMLHSCTHLQTHCTRRLLLSRAQPASLPMMSTVTGPNGRMSPPEVQTGFSPALKIIWSVQLNH</sequence>
<dbReference type="Proteomes" id="UP000472275">
    <property type="component" value="Chromosome 6"/>
</dbReference>
<reference evidence="2" key="1">
    <citation type="submission" date="2025-08" db="UniProtKB">
        <authorList>
            <consortium name="Ensembl"/>
        </authorList>
    </citation>
    <scope>IDENTIFICATION</scope>
</reference>
<dbReference type="Pfam" id="PF15248">
    <property type="entry name" value="DUF4587"/>
    <property type="match status" value="1"/>
</dbReference>
<evidence type="ECO:0000313" key="3">
    <source>
        <dbReference type="Proteomes" id="UP000472275"/>
    </source>
</evidence>
<organism evidence="2 3">
    <name type="scientific">Aquila chrysaetos chrysaetos</name>
    <dbReference type="NCBI Taxonomy" id="223781"/>
    <lineage>
        <taxon>Eukaryota</taxon>
        <taxon>Metazoa</taxon>
        <taxon>Chordata</taxon>
        <taxon>Craniata</taxon>
        <taxon>Vertebrata</taxon>
        <taxon>Euteleostomi</taxon>
        <taxon>Archelosauria</taxon>
        <taxon>Archosauria</taxon>
        <taxon>Dinosauria</taxon>
        <taxon>Saurischia</taxon>
        <taxon>Theropoda</taxon>
        <taxon>Coelurosauria</taxon>
        <taxon>Aves</taxon>
        <taxon>Neognathae</taxon>
        <taxon>Neoaves</taxon>
        <taxon>Telluraves</taxon>
        <taxon>Accipitrimorphae</taxon>
        <taxon>Accipitriformes</taxon>
        <taxon>Accipitridae</taxon>
        <taxon>Accipitrinae</taxon>
        <taxon>Aquila</taxon>
    </lineage>
</organism>
<dbReference type="AlphaFoldDB" id="A0A663EVB1"/>
<dbReference type="InterPro" id="IPR038915">
    <property type="entry name" value="PRR29-like"/>
</dbReference>
<accession>A0A663EVB1</accession>
<dbReference type="FunCoup" id="A0A663EVB1">
    <property type="interactions" value="36"/>
</dbReference>
<name>A0A663EVB1_AQUCH</name>
<proteinExistence type="predicted"/>
<reference evidence="2" key="2">
    <citation type="submission" date="2025-09" db="UniProtKB">
        <authorList>
            <consortium name="Ensembl"/>
        </authorList>
    </citation>
    <scope>IDENTIFICATION</scope>
</reference>
<dbReference type="PANTHER" id="PTHR28604:SF2">
    <property type="entry name" value="RIKEN CDNA 2610028H24 GENE"/>
    <property type="match status" value="1"/>
</dbReference>
<dbReference type="InterPro" id="IPR027904">
    <property type="entry name" value="DUF4587"/>
</dbReference>
<dbReference type="GeneTree" id="ENSGT00390000011514"/>
<dbReference type="Ensembl" id="ENSACCT00020016581.1">
    <property type="protein sequence ID" value="ENSACCP00020015889.1"/>
    <property type="gene ID" value="ENSACCG00020010903.1"/>
</dbReference>
<dbReference type="InParanoid" id="A0A663EVB1"/>
<evidence type="ECO:0000259" key="1">
    <source>
        <dbReference type="Pfam" id="PF15248"/>
    </source>
</evidence>
<feature type="domain" description="DUF4587" evidence="1">
    <location>
        <begin position="163"/>
        <end position="218"/>
    </location>
</feature>
<keyword evidence="3" id="KW-1185">Reference proteome</keyword>
<protein>
    <submittedName>
        <fullName evidence="2">Chromosome 21 open reading frame 58</fullName>
    </submittedName>
</protein>
<dbReference type="PANTHER" id="PTHR28604">
    <property type="match status" value="1"/>
</dbReference>